<dbReference type="RefSeq" id="WP_203379572.1">
    <property type="nucleotide sequence ID" value="NZ_JAENHP010000011.1"/>
</dbReference>
<feature type="transmembrane region" description="Helical" evidence="1">
    <location>
        <begin position="186"/>
        <end position="207"/>
    </location>
</feature>
<proteinExistence type="predicted"/>
<evidence type="ECO:0000259" key="2">
    <source>
        <dbReference type="PROSITE" id="PS50887"/>
    </source>
</evidence>
<accession>A0ABS2AK19</accession>
<feature type="domain" description="GGDEF" evidence="2">
    <location>
        <begin position="378"/>
        <end position="500"/>
    </location>
</feature>
<evidence type="ECO:0000313" key="4">
    <source>
        <dbReference type="Proteomes" id="UP000632138"/>
    </source>
</evidence>
<evidence type="ECO:0000313" key="3">
    <source>
        <dbReference type="EMBL" id="MBM2619581.1"/>
    </source>
</evidence>
<keyword evidence="1" id="KW-0812">Transmembrane</keyword>
<reference evidence="3 4" key="1">
    <citation type="submission" date="2021-01" db="EMBL/GenBank/DDBJ databases">
        <title>Actinoplanes sp. nov. LDG1-06 isolated from lichen.</title>
        <authorList>
            <person name="Saeng-In P."/>
            <person name="Phongsopitanun W."/>
            <person name="Kanchanasin P."/>
            <person name="Yuki M."/>
            <person name="Kudo T."/>
            <person name="Ohkuma M."/>
            <person name="Tanasupawat S."/>
        </authorList>
    </citation>
    <scope>NUCLEOTIDE SEQUENCE [LARGE SCALE GENOMIC DNA]</scope>
    <source>
        <strain evidence="3 4">LDG1-06</strain>
    </source>
</reference>
<dbReference type="SUPFAM" id="SSF55073">
    <property type="entry name" value="Nucleotide cyclase"/>
    <property type="match status" value="1"/>
</dbReference>
<feature type="transmembrane region" description="Helical" evidence="1">
    <location>
        <begin position="219"/>
        <end position="242"/>
    </location>
</feature>
<feature type="transmembrane region" description="Helical" evidence="1">
    <location>
        <begin position="311"/>
        <end position="331"/>
    </location>
</feature>
<dbReference type="InterPro" id="IPR043128">
    <property type="entry name" value="Rev_trsase/Diguanyl_cyclase"/>
</dbReference>
<organism evidence="3 4">
    <name type="scientific">Paractinoplanes ovalisporus</name>
    <dbReference type="NCBI Taxonomy" id="2810368"/>
    <lineage>
        <taxon>Bacteria</taxon>
        <taxon>Bacillati</taxon>
        <taxon>Actinomycetota</taxon>
        <taxon>Actinomycetes</taxon>
        <taxon>Micromonosporales</taxon>
        <taxon>Micromonosporaceae</taxon>
        <taxon>Paractinoplanes</taxon>
    </lineage>
</organism>
<dbReference type="PANTHER" id="PTHR45138">
    <property type="entry name" value="REGULATORY COMPONENTS OF SENSORY TRANSDUCTION SYSTEM"/>
    <property type="match status" value="1"/>
</dbReference>
<dbReference type="InterPro" id="IPR050469">
    <property type="entry name" value="Diguanylate_Cyclase"/>
</dbReference>
<name>A0ABS2AK19_9ACTN</name>
<feature type="transmembrane region" description="Helical" evidence="1">
    <location>
        <begin position="286"/>
        <end position="305"/>
    </location>
</feature>
<keyword evidence="4" id="KW-1185">Reference proteome</keyword>
<feature type="transmembrane region" description="Helical" evidence="1">
    <location>
        <begin position="248"/>
        <end position="266"/>
    </location>
</feature>
<dbReference type="SMART" id="SM00267">
    <property type="entry name" value="GGDEF"/>
    <property type="match status" value="1"/>
</dbReference>
<keyword evidence="1" id="KW-1133">Transmembrane helix</keyword>
<comment type="caution">
    <text evidence="3">The sequence shown here is derived from an EMBL/GenBank/DDBJ whole genome shotgun (WGS) entry which is preliminary data.</text>
</comment>
<dbReference type="PANTHER" id="PTHR45138:SF9">
    <property type="entry name" value="DIGUANYLATE CYCLASE DGCM-RELATED"/>
    <property type="match status" value="1"/>
</dbReference>
<evidence type="ECO:0000256" key="1">
    <source>
        <dbReference type="SAM" id="Phobius"/>
    </source>
</evidence>
<dbReference type="NCBIfam" id="TIGR00254">
    <property type="entry name" value="GGDEF"/>
    <property type="match status" value="1"/>
</dbReference>
<dbReference type="EMBL" id="JAENHP010000011">
    <property type="protein sequence ID" value="MBM2619581.1"/>
    <property type="molecule type" value="Genomic_DNA"/>
</dbReference>
<dbReference type="Gene3D" id="3.30.70.270">
    <property type="match status" value="1"/>
</dbReference>
<feature type="transmembrane region" description="Helical" evidence="1">
    <location>
        <begin position="68"/>
        <end position="88"/>
    </location>
</feature>
<dbReference type="PROSITE" id="PS50887">
    <property type="entry name" value="GGDEF"/>
    <property type="match status" value="1"/>
</dbReference>
<feature type="transmembrane region" description="Helical" evidence="1">
    <location>
        <begin position="95"/>
        <end position="115"/>
    </location>
</feature>
<dbReference type="Pfam" id="PF00990">
    <property type="entry name" value="GGDEF"/>
    <property type="match status" value="1"/>
</dbReference>
<sequence>MTHDLLDHTDQPVDVAAIRATEPEPDAGNEPDETRQARLKRIWLAWLGAGLLFSVGQMFTAADGKVGGLLNVLMPVLFSAGIVAGVRLNRPRSIWPWMVLSSAGLVTVAGFGIWAAGAVTAAFAVFMSVYLVEAVALLLIVRGGSWRQDRAGLLDTAMISVGLTLACWMLVITPLMRVRTALPDEFFVALFPLGDVLLLSVLVRLFTSRGLRSAAFWQISVSVLFQAVTHMASLLPAIFSVAAPDVRAVSSMSAFLMAAAAFHPSMRTLTSVPLRPVTDMSPRRVLLVNLACMGAPALLVAQGLLQGDKVSWLAAGVGCMLLFGLVTLRMIDLVGQVQDKARQLDAVAHIDALTALPNRRAWDLELSRRIAAAHRHGTPVVVAIFDLDHFKKYNDEHGHQGGDELLSAAAAAWRTQLRPEDLLARYGGEEFGAVFDHSRLAEADHIIERLQAVTPSGQTFSAGAAQWNGIEPAEALLSRADAALYAAKRAGRNRVYVSATR</sequence>
<dbReference type="CDD" id="cd01949">
    <property type="entry name" value="GGDEF"/>
    <property type="match status" value="1"/>
</dbReference>
<feature type="transmembrane region" description="Helical" evidence="1">
    <location>
        <begin position="121"/>
        <end position="141"/>
    </location>
</feature>
<gene>
    <name evidence="3" type="ORF">JIG36_28960</name>
</gene>
<feature type="transmembrane region" description="Helical" evidence="1">
    <location>
        <begin position="153"/>
        <end position="174"/>
    </location>
</feature>
<keyword evidence="1" id="KW-0472">Membrane</keyword>
<feature type="transmembrane region" description="Helical" evidence="1">
    <location>
        <begin position="43"/>
        <end position="62"/>
    </location>
</feature>
<protein>
    <submittedName>
        <fullName evidence="3">GGDEF domain-containing protein</fullName>
    </submittedName>
</protein>
<dbReference type="Proteomes" id="UP000632138">
    <property type="component" value="Unassembled WGS sequence"/>
</dbReference>
<dbReference type="InterPro" id="IPR000160">
    <property type="entry name" value="GGDEF_dom"/>
</dbReference>
<dbReference type="InterPro" id="IPR029787">
    <property type="entry name" value="Nucleotide_cyclase"/>
</dbReference>